<organism evidence="1 2">
    <name type="scientific">Amazonocrinis nigriterrae CENA67</name>
    <dbReference type="NCBI Taxonomy" id="2794033"/>
    <lineage>
        <taxon>Bacteria</taxon>
        <taxon>Bacillati</taxon>
        <taxon>Cyanobacteriota</taxon>
        <taxon>Cyanophyceae</taxon>
        <taxon>Nostocales</taxon>
        <taxon>Nostocaceae</taxon>
        <taxon>Amazonocrinis</taxon>
        <taxon>Amazonocrinis nigriterrae</taxon>
    </lineage>
</organism>
<comment type="caution">
    <text evidence="1">The sequence shown here is derived from an EMBL/GenBank/DDBJ whole genome shotgun (WGS) entry which is preliminary data.</text>
</comment>
<gene>
    <name evidence="1" type="ORF">I8748_24260</name>
</gene>
<name>A0A8J7HT74_9NOST</name>
<sequence length="125" mass="14191">MSILQLLTQINGIAQIWAADGQFLGLLSTDRYDPNSISNFQGNHGSYHGIYSIRNPHGLYGGEHGIYSPYNPYCNNPPIITYQGQPVLMVTRNSYAHHNKSSIIDYRSRFSARCIRTTRLLTRPF</sequence>
<dbReference type="RefSeq" id="WP_198127062.1">
    <property type="nucleotide sequence ID" value="NZ_JAECZC010000058.1"/>
</dbReference>
<evidence type="ECO:0000313" key="2">
    <source>
        <dbReference type="Proteomes" id="UP000632766"/>
    </source>
</evidence>
<accession>A0A8J7HT74</accession>
<protein>
    <submittedName>
        <fullName evidence="1">Uncharacterized protein</fullName>
    </submittedName>
</protein>
<proteinExistence type="predicted"/>
<dbReference type="EMBL" id="JAECZC010000058">
    <property type="protein sequence ID" value="MBH8565257.1"/>
    <property type="molecule type" value="Genomic_DNA"/>
</dbReference>
<dbReference type="Proteomes" id="UP000632766">
    <property type="component" value="Unassembled WGS sequence"/>
</dbReference>
<dbReference type="AlphaFoldDB" id="A0A8J7HT74"/>
<keyword evidence="2" id="KW-1185">Reference proteome</keyword>
<reference evidence="1 2" key="1">
    <citation type="journal article" date="2021" name="Int. J. Syst. Evol. Microbiol.">
        <title>Amazonocrinis nigriterrae gen. nov., sp. nov., Atlanticothrix silvestris gen. nov., sp. nov. and Dendronalium phyllosphericum gen. nov., sp. nov., nostocacean cyanobacteria from Brazilian environments.</title>
        <authorList>
            <person name="Alvarenga D.O."/>
            <person name="Andreote A.P.D."/>
            <person name="Branco L.H.Z."/>
            <person name="Delbaje E."/>
            <person name="Cruz R.B."/>
            <person name="Varani A.M."/>
            <person name="Fiore M.F."/>
        </authorList>
    </citation>
    <scope>NUCLEOTIDE SEQUENCE [LARGE SCALE GENOMIC DNA]</scope>
    <source>
        <strain evidence="1 2">CENA67</strain>
    </source>
</reference>
<evidence type="ECO:0000313" key="1">
    <source>
        <dbReference type="EMBL" id="MBH8565257.1"/>
    </source>
</evidence>